<sequence length="98" mass="11686">MDYWKFFFKKWVRRPVLEIFKLGLKINLIIDLGLNILNFGTRMDKKIILLNTYLKLQHQAISNKISLKVIHFQPTTLCPSNLMRESDLQTVDLQRGYF</sequence>
<comment type="caution">
    <text evidence="1">The sequence shown here is derived from an EMBL/GenBank/DDBJ whole genome shotgun (WGS) entry which is preliminary data.</text>
</comment>
<dbReference type="AlphaFoldDB" id="A0A3M7QIC1"/>
<proteinExistence type="predicted"/>
<evidence type="ECO:0000313" key="2">
    <source>
        <dbReference type="Proteomes" id="UP000276133"/>
    </source>
</evidence>
<gene>
    <name evidence="1" type="ORF">BpHYR1_023798</name>
</gene>
<dbReference type="Proteomes" id="UP000276133">
    <property type="component" value="Unassembled WGS sequence"/>
</dbReference>
<keyword evidence="2" id="KW-1185">Reference proteome</keyword>
<evidence type="ECO:0000313" key="1">
    <source>
        <dbReference type="EMBL" id="RNA10993.1"/>
    </source>
</evidence>
<accession>A0A3M7QIC1</accession>
<name>A0A3M7QIC1_BRAPC</name>
<protein>
    <submittedName>
        <fullName evidence="1">Uncharacterized protein</fullName>
    </submittedName>
</protein>
<organism evidence="1 2">
    <name type="scientific">Brachionus plicatilis</name>
    <name type="common">Marine rotifer</name>
    <name type="synonym">Brachionus muelleri</name>
    <dbReference type="NCBI Taxonomy" id="10195"/>
    <lineage>
        <taxon>Eukaryota</taxon>
        <taxon>Metazoa</taxon>
        <taxon>Spiralia</taxon>
        <taxon>Gnathifera</taxon>
        <taxon>Rotifera</taxon>
        <taxon>Eurotatoria</taxon>
        <taxon>Monogononta</taxon>
        <taxon>Pseudotrocha</taxon>
        <taxon>Ploima</taxon>
        <taxon>Brachionidae</taxon>
        <taxon>Brachionus</taxon>
    </lineage>
</organism>
<reference evidence="1 2" key="1">
    <citation type="journal article" date="2018" name="Sci. Rep.">
        <title>Genomic signatures of local adaptation to the degree of environmental predictability in rotifers.</title>
        <authorList>
            <person name="Franch-Gras L."/>
            <person name="Hahn C."/>
            <person name="Garcia-Roger E.M."/>
            <person name="Carmona M.J."/>
            <person name="Serra M."/>
            <person name="Gomez A."/>
        </authorList>
    </citation>
    <scope>NUCLEOTIDE SEQUENCE [LARGE SCALE GENOMIC DNA]</scope>
    <source>
        <strain evidence="1">HYR1</strain>
    </source>
</reference>
<dbReference type="EMBL" id="REGN01006075">
    <property type="protein sequence ID" value="RNA10993.1"/>
    <property type="molecule type" value="Genomic_DNA"/>
</dbReference>